<dbReference type="SUPFAM" id="SSF53335">
    <property type="entry name" value="S-adenosyl-L-methionine-dependent methyltransferases"/>
    <property type="match status" value="1"/>
</dbReference>
<dbReference type="InterPro" id="IPR029063">
    <property type="entry name" value="SAM-dependent_MTases_sf"/>
</dbReference>
<dbReference type="GO" id="GO:0030488">
    <property type="term" value="P:tRNA methylation"/>
    <property type="evidence" value="ECO:0007669"/>
    <property type="project" value="InterPro"/>
</dbReference>
<dbReference type="PANTHER" id="PTHR12133">
    <property type="entry name" value="TRNA (ADENINE(58)-N(1))-METHYLTRANSFERASE"/>
    <property type="match status" value="1"/>
</dbReference>
<dbReference type="GO" id="GO:0031515">
    <property type="term" value="C:tRNA (m1A) methyltransferase complex"/>
    <property type="evidence" value="ECO:0007669"/>
    <property type="project" value="InterPro"/>
</dbReference>
<dbReference type="AlphaFoldDB" id="A0A2V1ASQ1"/>
<dbReference type="EMBL" id="PKFO01000004">
    <property type="protein sequence ID" value="PVH20772.1"/>
    <property type="molecule type" value="Genomic_DNA"/>
</dbReference>
<dbReference type="GO" id="GO:0005739">
    <property type="term" value="C:mitochondrion"/>
    <property type="evidence" value="ECO:0007669"/>
    <property type="project" value="TreeGrafter"/>
</dbReference>
<name>A0A2V1ASQ1_9ASCO</name>
<dbReference type="PANTHER" id="PTHR12133:SF1">
    <property type="entry name" value="TRNA (ADENINE(58)-N(1))-METHYLTRANSFERASE, MITOCHONDRIAL"/>
    <property type="match status" value="1"/>
</dbReference>
<accession>A0A2V1ASQ1</accession>
<organism evidence="4 5">
    <name type="scientific">Candidozyma haemuli</name>
    <dbReference type="NCBI Taxonomy" id="45357"/>
    <lineage>
        <taxon>Eukaryota</taxon>
        <taxon>Fungi</taxon>
        <taxon>Dikarya</taxon>
        <taxon>Ascomycota</taxon>
        <taxon>Saccharomycotina</taxon>
        <taxon>Pichiomycetes</taxon>
        <taxon>Metschnikowiaceae</taxon>
        <taxon>Candidozyma</taxon>
    </lineage>
</organism>
<dbReference type="PROSITE" id="PS51620">
    <property type="entry name" value="SAM_TRM61"/>
    <property type="match status" value="1"/>
</dbReference>
<dbReference type="GO" id="GO:0160107">
    <property type="term" value="F:tRNA (adenine(58)-N1)-methyltransferase activity"/>
    <property type="evidence" value="ECO:0007669"/>
    <property type="project" value="UniProtKB-EC"/>
</dbReference>
<dbReference type="Proteomes" id="UP000244309">
    <property type="component" value="Unassembled WGS sequence"/>
</dbReference>
<dbReference type="GeneID" id="37009609"/>
<proteinExistence type="predicted"/>
<evidence type="ECO:0000313" key="4">
    <source>
        <dbReference type="EMBL" id="PVH20772.1"/>
    </source>
</evidence>
<evidence type="ECO:0000256" key="1">
    <source>
        <dbReference type="ARBA" id="ARBA00012796"/>
    </source>
</evidence>
<evidence type="ECO:0000256" key="2">
    <source>
        <dbReference type="ARBA" id="ARBA00015963"/>
    </source>
</evidence>
<dbReference type="Gene3D" id="3.40.50.150">
    <property type="entry name" value="Vaccinia Virus protein VP39"/>
    <property type="match status" value="1"/>
</dbReference>
<dbReference type="VEuPathDB" id="FungiDB:CXQ85_004279"/>
<dbReference type="InterPro" id="IPR014816">
    <property type="entry name" value="tRNA_MeTrfase_Gcd14"/>
</dbReference>
<protein>
    <recommendedName>
        <fullName evidence="2">tRNA (adenine(58)-N(1))-methyltransferase catalytic subunit TRM61</fullName>
        <ecNumber evidence="1">2.1.1.220</ecNumber>
    </recommendedName>
    <alternativeName>
        <fullName evidence="3">tRNA(m1A58)-methyltransferase subunit TRM61</fullName>
    </alternativeName>
</protein>
<keyword evidence="5" id="KW-1185">Reference proteome</keyword>
<reference evidence="4 5" key="1">
    <citation type="submission" date="2017-12" db="EMBL/GenBank/DDBJ databases">
        <title>Genome Sequence of a Multidrug-Resistant Candida haemulonii Isolate from a Patient with Chronic Leg Ulcers in Israel.</title>
        <authorList>
            <person name="Chow N.A."/>
            <person name="Gade L."/>
            <person name="Batra D."/>
            <person name="Rowe L.A."/>
            <person name="Ben-Ami R."/>
            <person name="Loparev V.N."/>
            <person name="Litvintseva A.P."/>
        </authorList>
    </citation>
    <scope>NUCLEOTIDE SEQUENCE [LARGE SCALE GENOMIC DNA]</scope>
    <source>
        <strain evidence="4 5">B11899</strain>
    </source>
</reference>
<dbReference type="STRING" id="45357.A0A2V1ASQ1"/>
<sequence>MRPSRFLQSVFREGDAALCRPLRNLNHAFLVVPLKKDKVGHTHNGRFNHNDIIGRPKRIYLPFSKGKASEDPAADKFVVTEPTLDEYVSLCRRRAQPIYAMDAAVVASLGEIDPYGPKEEGPRRYLEAGTGNGSLTLAICQLLHGANAVARHFEDPSLRGAILHSVDRNKIHQENGALNVANYKRGRYAGDVEFGLAESPSEWVKQYPGQLTLHGVFLDLPDPHLYLGDLAKVLALEATLVVFCPSITQLLKCKQYLVDKHNAGEKVDLSFVRAMELPPGNGGGTREWDISSVVAKSTGERVDICRPKVGERVVGGGFIGVFKRKSVDGTLY</sequence>
<evidence type="ECO:0000313" key="5">
    <source>
        <dbReference type="Proteomes" id="UP000244309"/>
    </source>
</evidence>
<gene>
    <name evidence="4" type="ORF">CXQ85_004279</name>
</gene>
<dbReference type="EC" id="2.1.1.220" evidence="1"/>
<dbReference type="RefSeq" id="XP_025341712.1">
    <property type="nucleotide sequence ID" value="XM_025487904.1"/>
</dbReference>
<evidence type="ECO:0000256" key="3">
    <source>
        <dbReference type="ARBA" id="ARBA00033309"/>
    </source>
</evidence>
<comment type="caution">
    <text evidence="4">The sequence shown here is derived from an EMBL/GenBank/DDBJ whole genome shotgun (WGS) entry which is preliminary data.</text>
</comment>
<dbReference type="OrthoDB" id="5585464at2759"/>